<name>A0ABV0BDG8_9SPHN</name>
<dbReference type="EMBL" id="JBDIZK010000015">
    <property type="protein sequence ID" value="MEN3749574.1"/>
    <property type="molecule type" value="Genomic_DNA"/>
</dbReference>
<reference evidence="1 2" key="1">
    <citation type="submission" date="2024-05" db="EMBL/GenBank/DDBJ databases">
        <title>Sphingomonas sp. HF-S3 16S ribosomal RNA gene Genome sequencing and assembly.</title>
        <authorList>
            <person name="Lee H."/>
        </authorList>
    </citation>
    <scope>NUCLEOTIDE SEQUENCE [LARGE SCALE GENOMIC DNA]</scope>
    <source>
        <strain evidence="1 2">HF-S3</strain>
    </source>
</reference>
<dbReference type="Proteomes" id="UP001427805">
    <property type="component" value="Unassembled WGS sequence"/>
</dbReference>
<sequence length="149" mass="16609">MIRLAEARRPHVAPIARAMREWDRAECAAFGRTPRQALRLGLAASALSATVLMQDKPIAMFGVTPISAIEGRGCVWFLGTDAVRGFPRELLVLGRYVLSEMQARFPRLENHVARGNRDAIRMLRHWGFGIDDAAVMIGGVEFVPFHKEV</sequence>
<keyword evidence="2" id="KW-1185">Reference proteome</keyword>
<evidence type="ECO:0000313" key="2">
    <source>
        <dbReference type="Proteomes" id="UP001427805"/>
    </source>
</evidence>
<evidence type="ECO:0000313" key="1">
    <source>
        <dbReference type="EMBL" id="MEN3749574.1"/>
    </source>
</evidence>
<organism evidence="1 2">
    <name type="scientific">Sphingomonas rustica</name>
    <dbReference type="NCBI Taxonomy" id="3103142"/>
    <lineage>
        <taxon>Bacteria</taxon>
        <taxon>Pseudomonadati</taxon>
        <taxon>Pseudomonadota</taxon>
        <taxon>Alphaproteobacteria</taxon>
        <taxon>Sphingomonadales</taxon>
        <taxon>Sphingomonadaceae</taxon>
        <taxon>Sphingomonas</taxon>
    </lineage>
</organism>
<gene>
    <name evidence="1" type="ORF">TPR58_20545</name>
</gene>
<evidence type="ECO:0008006" key="3">
    <source>
        <dbReference type="Google" id="ProtNLM"/>
    </source>
</evidence>
<protein>
    <recommendedName>
        <fullName evidence="3">N-acetyltransferase</fullName>
    </recommendedName>
</protein>
<accession>A0ABV0BDG8</accession>
<proteinExistence type="predicted"/>
<comment type="caution">
    <text evidence="1">The sequence shown here is derived from an EMBL/GenBank/DDBJ whole genome shotgun (WGS) entry which is preliminary data.</text>
</comment>
<dbReference type="RefSeq" id="WP_346248620.1">
    <property type="nucleotide sequence ID" value="NZ_JBDIZK010000015.1"/>
</dbReference>